<keyword evidence="3" id="KW-0862">Zinc</keyword>
<evidence type="ECO:0000256" key="4">
    <source>
        <dbReference type="ARBA" id="ARBA00023125"/>
    </source>
</evidence>
<evidence type="ECO:0000256" key="6">
    <source>
        <dbReference type="SAM" id="MobiDB-lite"/>
    </source>
</evidence>
<keyword evidence="1" id="KW-0479">Metal-binding</keyword>
<name>A0A4Y2F022_ARAVE</name>
<dbReference type="Proteomes" id="UP000499080">
    <property type="component" value="Unassembled WGS sequence"/>
</dbReference>
<evidence type="ECO:0000259" key="7">
    <source>
        <dbReference type="PROSITE" id="PS50950"/>
    </source>
</evidence>
<dbReference type="GO" id="GO:0008270">
    <property type="term" value="F:zinc ion binding"/>
    <property type="evidence" value="ECO:0007669"/>
    <property type="project" value="UniProtKB-KW"/>
</dbReference>
<evidence type="ECO:0000256" key="3">
    <source>
        <dbReference type="ARBA" id="ARBA00022833"/>
    </source>
</evidence>
<keyword evidence="9" id="KW-1185">Reference proteome</keyword>
<dbReference type="AlphaFoldDB" id="A0A4Y2F022"/>
<proteinExistence type="predicted"/>
<comment type="caution">
    <text evidence="8">The sequence shown here is derived from an EMBL/GenBank/DDBJ whole genome shotgun (WGS) entry which is preliminary data.</text>
</comment>
<dbReference type="SMART" id="SM00980">
    <property type="entry name" value="THAP"/>
    <property type="match status" value="1"/>
</dbReference>
<dbReference type="Pfam" id="PF05485">
    <property type="entry name" value="THAP"/>
    <property type="match status" value="1"/>
</dbReference>
<dbReference type="PROSITE" id="PS50950">
    <property type="entry name" value="ZF_THAP"/>
    <property type="match status" value="1"/>
</dbReference>
<organism evidence="8 9">
    <name type="scientific">Araneus ventricosus</name>
    <name type="common">Orbweaver spider</name>
    <name type="synonym">Epeira ventricosa</name>
    <dbReference type="NCBI Taxonomy" id="182803"/>
    <lineage>
        <taxon>Eukaryota</taxon>
        <taxon>Metazoa</taxon>
        <taxon>Ecdysozoa</taxon>
        <taxon>Arthropoda</taxon>
        <taxon>Chelicerata</taxon>
        <taxon>Arachnida</taxon>
        <taxon>Araneae</taxon>
        <taxon>Araneomorphae</taxon>
        <taxon>Entelegynae</taxon>
        <taxon>Araneoidea</taxon>
        <taxon>Araneidae</taxon>
        <taxon>Araneus</taxon>
    </lineage>
</organism>
<dbReference type="SUPFAM" id="SSF57716">
    <property type="entry name" value="Glucocorticoid receptor-like (DNA-binding domain)"/>
    <property type="match status" value="1"/>
</dbReference>
<keyword evidence="4 5" id="KW-0238">DNA-binding</keyword>
<sequence length="339" mass="37735">MSAIGKQTYKYCLVPCCTNTTITAPDKIFLCVPNDRSKRNAWTKAMKRDNKKNPALSTKSTHWCCEDHFSLEEDMENYWQWKLTGNVKRYKLKDGVVPHLFECQKKFLSPPVPKGALKRKRNEQVQVHEQAISGIESQNVAETSSVIKQEPVESVDEPPRLVIKNIHRAEELASSSSCGSAPLPENALPFANPDSTNVGEAPAAHIPNKPAQKRKINDAEPDAAQAKLCRRTIPSLPSKRNSKQHPPAGTSPKSAGRSTLPTKNDENATREMFQSLLDSSENNPLFGSRTTERPGDLFDVFADFIAEKLRGMDWDDCAYALRAILDVVFKTGKAQDDGE</sequence>
<feature type="region of interest" description="Disordered" evidence="6">
    <location>
        <begin position="174"/>
        <end position="264"/>
    </location>
</feature>
<evidence type="ECO:0000256" key="5">
    <source>
        <dbReference type="PROSITE-ProRule" id="PRU00309"/>
    </source>
</evidence>
<evidence type="ECO:0000256" key="2">
    <source>
        <dbReference type="ARBA" id="ARBA00022771"/>
    </source>
</evidence>
<dbReference type="InterPro" id="IPR006612">
    <property type="entry name" value="THAP_Znf"/>
</dbReference>
<protein>
    <recommendedName>
        <fullName evidence="7">THAP-type domain-containing protein</fullName>
    </recommendedName>
</protein>
<keyword evidence="2 5" id="KW-0863">Zinc-finger</keyword>
<evidence type="ECO:0000313" key="8">
    <source>
        <dbReference type="EMBL" id="GBM33434.1"/>
    </source>
</evidence>
<evidence type="ECO:0000256" key="1">
    <source>
        <dbReference type="ARBA" id="ARBA00022723"/>
    </source>
</evidence>
<accession>A0A4Y2F022</accession>
<feature type="domain" description="THAP-type" evidence="7">
    <location>
        <begin position="8"/>
        <end position="101"/>
    </location>
</feature>
<evidence type="ECO:0000313" key="9">
    <source>
        <dbReference type="Proteomes" id="UP000499080"/>
    </source>
</evidence>
<feature type="compositionally biased region" description="Polar residues" evidence="6">
    <location>
        <begin position="251"/>
        <end position="262"/>
    </location>
</feature>
<dbReference type="GO" id="GO:0003677">
    <property type="term" value="F:DNA binding"/>
    <property type="evidence" value="ECO:0007669"/>
    <property type="project" value="UniProtKB-UniRule"/>
</dbReference>
<reference evidence="8 9" key="1">
    <citation type="journal article" date="2019" name="Sci. Rep.">
        <title>Orb-weaving spider Araneus ventricosus genome elucidates the spidroin gene catalogue.</title>
        <authorList>
            <person name="Kono N."/>
            <person name="Nakamura H."/>
            <person name="Ohtoshi R."/>
            <person name="Moran D.A.P."/>
            <person name="Shinohara A."/>
            <person name="Yoshida Y."/>
            <person name="Fujiwara M."/>
            <person name="Mori M."/>
            <person name="Tomita M."/>
            <person name="Arakawa K."/>
        </authorList>
    </citation>
    <scope>NUCLEOTIDE SEQUENCE [LARGE SCALE GENOMIC DNA]</scope>
</reference>
<gene>
    <name evidence="8" type="ORF">AVEN_55765_2</name>
</gene>
<dbReference type="EMBL" id="BGPR01000734">
    <property type="protein sequence ID" value="GBM33434.1"/>
    <property type="molecule type" value="Genomic_DNA"/>
</dbReference>
<dbReference type="OrthoDB" id="8123506at2759"/>